<gene>
    <name evidence="2" type="ORF">BN849_0124970</name>
</gene>
<protein>
    <submittedName>
        <fullName evidence="2">WGS project CBMF000000000 data, contig CS5834_c000985</fullName>
    </submittedName>
</protein>
<accession>A0A096PFI1</accession>
<proteinExistence type="predicted"/>
<evidence type="ECO:0000256" key="1">
    <source>
        <dbReference type="ARBA" id="ARBA00023242"/>
    </source>
</evidence>
<dbReference type="AlphaFoldDB" id="A0A096PFI1"/>
<evidence type="ECO:0000313" key="2">
    <source>
        <dbReference type="EMBL" id="CEG03498.1"/>
    </source>
</evidence>
<dbReference type="InterPro" id="IPR021858">
    <property type="entry name" value="Fun_TF"/>
</dbReference>
<name>A0A096PFI1_FUSPS</name>
<keyword evidence="1" id="KW-0539">Nucleus</keyword>
<comment type="caution">
    <text evidence="2">The sequence shown here is derived from an EMBL/GenBank/DDBJ whole genome shotgun (WGS) entry which is preliminary data.</text>
</comment>
<dbReference type="Pfam" id="PF11951">
    <property type="entry name" value="Fungal_trans_2"/>
    <property type="match status" value="1"/>
</dbReference>
<organism evidence="2">
    <name type="scientific">Fusarium pseudograminearum CS5834</name>
    <dbReference type="NCBI Taxonomy" id="1318459"/>
    <lineage>
        <taxon>Eukaryota</taxon>
        <taxon>Fungi</taxon>
        <taxon>Dikarya</taxon>
        <taxon>Ascomycota</taxon>
        <taxon>Pezizomycotina</taxon>
        <taxon>Sordariomycetes</taxon>
        <taxon>Hypocreomycetidae</taxon>
        <taxon>Hypocreales</taxon>
        <taxon>Nectriaceae</taxon>
        <taxon>Fusarium</taxon>
    </lineage>
</organism>
<dbReference type="EMBL" id="CBMF010000980">
    <property type="protein sequence ID" value="CEG03498.1"/>
    <property type="molecule type" value="Genomic_DNA"/>
</dbReference>
<reference evidence="2" key="1">
    <citation type="submission" date="2013-05" db="EMBL/GenBank/DDBJ databases">
        <title>Draft genome sequences of six wheat associated Fusarium spp. isolates.</title>
        <authorList>
            <person name="Moolhuijzen P.M."/>
            <person name="Manners J.M."/>
            <person name="Wilcox S."/>
            <person name="Bellgard M.I."/>
            <person name="Gardiner D.M."/>
        </authorList>
    </citation>
    <scope>NUCLEOTIDE SEQUENCE</scope>
    <source>
        <strain evidence="2">CS5834</strain>
        <strain evidence="2">CS5834</strain>
    </source>
</reference>
<sequence>MTVSVMITFSQNVRVLESGIHSLFATSTDDSLKENLRQASKQSLALVSICCAYQLVSEYPETEEAYSQFRNALRVFQDELEERGGTLNGGTLCAGLILCTVSILQDLPWTNQLHCMVDLYCIHASLGSSAPMPDAFTNRCLQVIGVMDLPGLVFGRRTYNIGFWKRLREVELESCSGLMGGVETLTGLPRSLLDILAYTKHREAQRDLWNWHGEMGDSLQAQLWDAWRYAGILYRARAMVKNQDLKGDGLQEESATGLPSTKYLLWRLIASLDTLRLGLEHPGSKGLLYGNSAFWPYLIARCEFELLRSNPEWKTMLDKLFGMMISSYKPGHIQIAQDMIQEAWKRGEVTFDLDEAALSRKIELAAF</sequence>